<evidence type="ECO:0000313" key="3">
    <source>
        <dbReference type="Proteomes" id="UP001476282"/>
    </source>
</evidence>
<organism evidence="2 3">
    <name type="scientific">Haloferula sargassicola</name>
    <dbReference type="NCBI Taxonomy" id="490096"/>
    <lineage>
        <taxon>Bacteria</taxon>
        <taxon>Pseudomonadati</taxon>
        <taxon>Verrucomicrobiota</taxon>
        <taxon>Verrucomicrobiia</taxon>
        <taxon>Verrucomicrobiales</taxon>
        <taxon>Verrucomicrobiaceae</taxon>
        <taxon>Haloferula</taxon>
    </lineage>
</organism>
<protein>
    <submittedName>
        <fullName evidence="2">Uncharacterized protein</fullName>
    </submittedName>
</protein>
<evidence type="ECO:0000256" key="1">
    <source>
        <dbReference type="SAM" id="Coils"/>
    </source>
</evidence>
<gene>
    <name evidence="2" type="ORF">Hsar01_01581</name>
</gene>
<keyword evidence="3" id="KW-1185">Reference proteome</keyword>
<keyword evidence="1" id="KW-0175">Coiled coil</keyword>
<dbReference type="RefSeq" id="WP_353566505.1">
    <property type="nucleotide sequence ID" value="NZ_BAABRI010000007.1"/>
</dbReference>
<reference evidence="2 3" key="1">
    <citation type="submission" date="2024-02" db="EMBL/GenBank/DDBJ databases">
        <title>Haloferula sargassicola NBRC 104335.</title>
        <authorList>
            <person name="Ichikawa N."/>
            <person name="Katano-Makiyama Y."/>
            <person name="Hidaka K."/>
        </authorList>
    </citation>
    <scope>NUCLEOTIDE SEQUENCE [LARGE SCALE GENOMIC DNA]</scope>
    <source>
        <strain evidence="2 3">NBRC 104335</strain>
    </source>
</reference>
<proteinExistence type="predicted"/>
<sequence length="236" mass="24747">MNTPRAIAIAAAVLGLQTGAAVGQGVDSERLQGVIADLQSENQSLKDALASANRAEKEASEQLAEIRVRLNALGGSLLEGGDDRLVDAVSDRVLLEERTAKVESAAGNLTAAVTDYLRQAVAADPDARLRVESAMRELDVVLGLRHKPAPAAQASGTASRANVMSIDSESGLLVFNVGERQQTRIGSTYRLYRGDQPYGTAIIADVRSSVAGAFVETLDPGQGPVRVGDLAILETE</sequence>
<accession>A0ABP9UNV4</accession>
<feature type="coiled-coil region" evidence="1">
    <location>
        <begin position="28"/>
        <end position="69"/>
    </location>
</feature>
<evidence type="ECO:0000313" key="2">
    <source>
        <dbReference type="EMBL" id="GAA5482362.1"/>
    </source>
</evidence>
<dbReference type="Proteomes" id="UP001476282">
    <property type="component" value="Unassembled WGS sequence"/>
</dbReference>
<comment type="caution">
    <text evidence="2">The sequence shown here is derived from an EMBL/GenBank/DDBJ whole genome shotgun (WGS) entry which is preliminary data.</text>
</comment>
<dbReference type="EMBL" id="BAABRI010000007">
    <property type="protein sequence ID" value="GAA5482362.1"/>
    <property type="molecule type" value="Genomic_DNA"/>
</dbReference>
<name>A0ABP9UNV4_9BACT</name>